<dbReference type="AlphaFoldDB" id="D7G6F5"/>
<protein>
    <submittedName>
        <fullName evidence="1">Uncharacterized protein</fullName>
    </submittedName>
</protein>
<reference evidence="1 2" key="1">
    <citation type="journal article" date="2010" name="Nature">
        <title>The Ectocarpus genome and the independent evolution of multicellularity in brown algae.</title>
        <authorList>
            <person name="Cock J.M."/>
            <person name="Sterck L."/>
            <person name="Rouze P."/>
            <person name="Scornet D."/>
            <person name="Allen A.E."/>
            <person name="Amoutzias G."/>
            <person name="Anthouard V."/>
            <person name="Artiguenave F."/>
            <person name="Aury J.M."/>
            <person name="Badger J.H."/>
            <person name="Beszteri B."/>
            <person name="Billiau K."/>
            <person name="Bonnet E."/>
            <person name="Bothwell J.H."/>
            <person name="Bowler C."/>
            <person name="Boyen C."/>
            <person name="Brownlee C."/>
            <person name="Carrano C.J."/>
            <person name="Charrier B."/>
            <person name="Cho G.Y."/>
            <person name="Coelho S.M."/>
            <person name="Collen J."/>
            <person name="Corre E."/>
            <person name="Da Silva C."/>
            <person name="Delage L."/>
            <person name="Delaroque N."/>
            <person name="Dittami S.M."/>
            <person name="Doulbeau S."/>
            <person name="Elias M."/>
            <person name="Farnham G."/>
            <person name="Gachon C.M."/>
            <person name="Gschloessl B."/>
            <person name="Heesch S."/>
            <person name="Jabbari K."/>
            <person name="Jubin C."/>
            <person name="Kawai H."/>
            <person name="Kimura K."/>
            <person name="Kloareg B."/>
            <person name="Kupper F.C."/>
            <person name="Lang D."/>
            <person name="Le Bail A."/>
            <person name="Leblanc C."/>
            <person name="Lerouge P."/>
            <person name="Lohr M."/>
            <person name="Lopez P.J."/>
            <person name="Martens C."/>
            <person name="Maumus F."/>
            <person name="Michel G."/>
            <person name="Miranda-Saavedra D."/>
            <person name="Morales J."/>
            <person name="Moreau H."/>
            <person name="Motomura T."/>
            <person name="Nagasato C."/>
            <person name="Napoli C.A."/>
            <person name="Nelson D.R."/>
            <person name="Nyvall-Collen P."/>
            <person name="Peters A.F."/>
            <person name="Pommier C."/>
            <person name="Potin P."/>
            <person name="Poulain J."/>
            <person name="Quesneville H."/>
            <person name="Read B."/>
            <person name="Rensing S.A."/>
            <person name="Ritter A."/>
            <person name="Rousvoal S."/>
            <person name="Samanta M."/>
            <person name="Samson G."/>
            <person name="Schroeder D.C."/>
            <person name="Segurens B."/>
            <person name="Strittmatter M."/>
            <person name="Tonon T."/>
            <person name="Tregear J.W."/>
            <person name="Valentin K."/>
            <person name="von Dassow P."/>
            <person name="Yamagishi T."/>
            <person name="Van de Peer Y."/>
            <person name="Wincker P."/>
        </authorList>
    </citation>
    <scope>NUCLEOTIDE SEQUENCE [LARGE SCALE GENOMIC DNA]</scope>
    <source>
        <strain evidence="2">Ec32 / CCAP1310/4</strain>
    </source>
</reference>
<evidence type="ECO:0000313" key="2">
    <source>
        <dbReference type="Proteomes" id="UP000002630"/>
    </source>
</evidence>
<evidence type="ECO:0000313" key="1">
    <source>
        <dbReference type="EMBL" id="CBJ33941.1"/>
    </source>
</evidence>
<gene>
    <name evidence="1" type="ORF">Esi_0732_0004</name>
</gene>
<accession>D7G6F5</accession>
<name>D7G6F5_ECTSI</name>
<dbReference type="InParanoid" id="D7G6F5"/>
<proteinExistence type="predicted"/>
<organism evidence="1 2">
    <name type="scientific">Ectocarpus siliculosus</name>
    <name type="common">Brown alga</name>
    <name type="synonym">Conferva siliculosa</name>
    <dbReference type="NCBI Taxonomy" id="2880"/>
    <lineage>
        <taxon>Eukaryota</taxon>
        <taxon>Sar</taxon>
        <taxon>Stramenopiles</taxon>
        <taxon>Ochrophyta</taxon>
        <taxon>PX clade</taxon>
        <taxon>Phaeophyceae</taxon>
        <taxon>Ectocarpales</taxon>
        <taxon>Ectocarpaceae</taxon>
        <taxon>Ectocarpus</taxon>
    </lineage>
</organism>
<dbReference type="Proteomes" id="UP000002630">
    <property type="component" value="Unassembled WGS sequence"/>
</dbReference>
<dbReference type="EMBL" id="FN649760">
    <property type="protein sequence ID" value="CBJ33941.1"/>
    <property type="molecule type" value="Genomic_DNA"/>
</dbReference>
<sequence>MEFRTSHVANYWMARIFDGASNVSGSVDVGKTWGYPGELISRALKKANMDWPGEDVFDPRQLTCLSWPVDVPGPESDPA</sequence>
<keyword evidence="2" id="KW-1185">Reference proteome</keyword>